<feature type="transmembrane region" description="Helical" evidence="8">
    <location>
        <begin position="32"/>
        <end position="51"/>
    </location>
</feature>
<keyword evidence="6 8" id="KW-1133">Transmembrane helix</keyword>
<proteinExistence type="inferred from homology"/>
<evidence type="ECO:0000256" key="3">
    <source>
        <dbReference type="ARBA" id="ARBA00022448"/>
    </source>
</evidence>
<keyword evidence="3" id="KW-0813">Transport</keyword>
<feature type="transmembrane region" description="Helical" evidence="8">
    <location>
        <begin position="247"/>
        <end position="264"/>
    </location>
</feature>
<feature type="domain" description="Citrate transporter-like" evidence="9">
    <location>
        <begin position="24"/>
        <end position="352"/>
    </location>
</feature>
<comment type="similarity">
    <text evidence="2">Belongs to the CitM (TC 2.A.11) transporter family.</text>
</comment>
<dbReference type="EMBL" id="MIGX01000006">
    <property type="protein sequence ID" value="PPT92736.1"/>
    <property type="molecule type" value="Genomic_DNA"/>
</dbReference>
<dbReference type="InterPro" id="IPR004680">
    <property type="entry name" value="Cit_transptr-like_dom"/>
</dbReference>
<feature type="transmembrane region" description="Helical" evidence="8">
    <location>
        <begin position="180"/>
        <end position="198"/>
    </location>
</feature>
<gene>
    <name evidence="10" type="ORF">XthCFBP4691_02705</name>
</gene>
<evidence type="ECO:0000256" key="1">
    <source>
        <dbReference type="ARBA" id="ARBA00004651"/>
    </source>
</evidence>
<comment type="caution">
    <text evidence="10">The sequence shown here is derived from an EMBL/GenBank/DDBJ whole genome shotgun (WGS) entry which is preliminary data.</text>
</comment>
<keyword evidence="7 8" id="KW-0472">Membrane</keyword>
<dbReference type="InterPro" id="IPR000802">
    <property type="entry name" value="Arsenical_pump_ArsB"/>
</dbReference>
<feature type="transmembrane region" description="Helical" evidence="8">
    <location>
        <begin position="397"/>
        <end position="419"/>
    </location>
</feature>
<protein>
    <submittedName>
        <fullName evidence="10">Arsenic transporter</fullName>
    </submittedName>
</protein>
<evidence type="ECO:0000256" key="4">
    <source>
        <dbReference type="ARBA" id="ARBA00022475"/>
    </source>
</evidence>
<dbReference type="AlphaFoldDB" id="A0A2S6ZKL0"/>
<comment type="subcellular location">
    <subcellularLocation>
        <location evidence="1">Cell membrane</location>
        <topology evidence="1">Multi-pass membrane protein</topology>
    </subcellularLocation>
</comment>
<evidence type="ECO:0000256" key="6">
    <source>
        <dbReference type="ARBA" id="ARBA00022989"/>
    </source>
</evidence>
<evidence type="ECO:0000256" key="7">
    <source>
        <dbReference type="ARBA" id="ARBA00023136"/>
    </source>
</evidence>
<organism evidence="10 11">
    <name type="scientific">Xanthomonas theicola</name>
    <dbReference type="NCBI Taxonomy" id="56464"/>
    <lineage>
        <taxon>Bacteria</taxon>
        <taxon>Pseudomonadati</taxon>
        <taxon>Pseudomonadota</taxon>
        <taxon>Gammaproteobacteria</taxon>
        <taxon>Lysobacterales</taxon>
        <taxon>Lysobacteraceae</taxon>
        <taxon>Xanthomonas</taxon>
    </lineage>
</organism>
<dbReference type="PANTHER" id="PTHR43302">
    <property type="entry name" value="TRANSPORTER ARSB-RELATED"/>
    <property type="match status" value="1"/>
</dbReference>
<dbReference type="RefSeq" id="WP_128419010.1">
    <property type="nucleotide sequence ID" value="NZ_CP049017.1"/>
</dbReference>
<dbReference type="Pfam" id="PF03600">
    <property type="entry name" value="CitMHS"/>
    <property type="match status" value="1"/>
</dbReference>
<feature type="transmembrane region" description="Helical" evidence="8">
    <location>
        <begin position="276"/>
        <end position="296"/>
    </location>
</feature>
<dbReference type="OrthoDB" id="9774335at2"/>
<dbReference type="Proteomes" id="UP000239898">
    <property type="component" value="Unassembled WGS sequence"/>
</dbReference>
<dbReference type="GO" id="GO:0005886">
    <property type="term" value="C:plasma membrane"/>
    <property type="evidence" value="ECO:0007669"/>
    <property type="project" value="UniProtKB-SubCell"/>
</dbReference>
<dbReference type="CDD" id="cd01118">
    <property type="entry name" value="ArsB_permease"/>
    <property type="match status" value="1"/>
</dbReference>
<evidence type="ECO:0000256" key="8">
    <source>
        <dbReference type="SAM" id="Phobius"/>
    </source>
</evidence>
<evidence type="ECO:0000256" key="2">
    <source>
        <dbReference type="ARBA" id="ARBA00009843"/>
    </source>
</evidence>
<dbReference type="PRINTS" id="PR00758">
    <property type="entry name" value="ARSENICPUMP"/>
</dbReference>
<feature type="transmembrane region" description="Helical" evidence="8">
    <location>
        <begin position="219"/>
        <end position="241"/>
    </location>
</feature>
<evidence type="ECO:0000256" key="5">
    <source>
        <dbReference type="ARBA" id="ARBA00022692"/>
    </source>
</evidence>
<dbReference type="PANTHER" id="PTHR43302:SF5">
    <property type="entry name" value="TRANSPORTER ARSB-RELATED"/>
    <property type="match status" value="1"/>
</dbReference>
<feature type="transmembrane region" description="Helical" evidence="8">
    <location>
        <begin position="366"/>
        <end position="385"/>
    </location>
</feature>
<name>A0A2S6ZKL0_9XANT</name>
<keyword evidence="11" id="KW-1185">Reference proteome</keyword>
<reference evidence="10 11" key="1">
    <citation type="submission" date="2016-08" db="EMBL/GenBank/DDBJ databases">
        <title>Evolution of the type three secretion system and type three effector repertoires in Xanthomonas.</title>
        <authorList>
            <person name="Merda D."/>
            <person name="Briand M."/>
            <person name="Bosis E."/>
            <person name="Rousseau C."/>
            <person name="Portier P."/>
            <person name="Jacques M.-A."/>
            <person name="Fischer-Le Saux M."/>
        </authorList>
    </citation>
    <scope>NUCLEOTIDE SEQUENCE [LARGE SCALE GENOMIC DNA]</scope>
    <source>
        <strain evidence="10 11">CFBP 4691</strain>
    </source>
</reference>
<evidence type="ECO:0000313" key="10">
    <source>
        <dbReference type="EMBL" id="PPT92736.1"/>
    </source>
</evidence>
<keyword evidence="4" id="KW-1003">Cell membrane</keyword>
<sequence length="420" mass="42680">MTSGHAANLATWSICALATAGVITRPFKLSEAWWAVGGALLLLAFGLMPAAGAWQAVLKGHDVYLFLIGMLLLSETARAEGLFDWVAMQAVNLAKGSTRRLFALVFGFGIVVTALLSNDATAVVLTPAVYAAARKAGAKPLPMLFACALIANAASFVLPISNPANLVMYGGQMPTLGTWLAAFALPSLLAIGVTFAMLRWTERKDLAGRCAARVDTVPLGRGGAVALAGILATAALLVGVSALGLDLGLPTCLAGLATLGAVCLGGRQSPLPMARAVSWAVLPLVAGLFVLVAALVRTGVVGSLAQALASAAAQSPLATAGAAGALLALASNLMNNLPAGLIASTTLAQAQPPQLVVDTLLIGVDLGPNLSVTGSLATILWLTAIRREGEDVGFWRFLKVGALVMPPALLCALGARLLLG</sequence>
<accession>A0A2S6ZKL0</accession>
<evidence type="ECO:0000259" key="9">
    <source>
        <dbReference type="Pfam" id="PF03600"/>
    </source>
</evidence>
<feature type="transmembrane region" description="Helical" evidence="8">
    <location>
        <begin position="141"/>
        <end position="160"/>
    </location>
</feature>
<feature type="transmembrane region" description="Helical" evidence="8">
    <location>
        <begin position="101"/>
        <end position="129"/>
    </location>
</feature>
<keyword evidence="5 8" id="KW-0812">Transmembrane</keyword>
<evidence type="ECO:0000313" key="11">
    <source>
        <dbReference type="Proteomes" id="UP000239898"/>
    </source>
</evidence>
<dbReference type="GO" id="GO:0015105">
    <property type="term" value="F:arsenite transmembrane transporter activity"/>
    <property type="evidence" value="ECO:0007669"/>
    <property type="project" value="InterPro"/>
</dbReference>